<comment type="caution">
    <text evidence="2">The sequence shown here is derived from an EMBL/GenBank/DDBJ whole genome shotgun (WGS) entry which is preliminary data.</text>
</comment>
<accession>A0ABV2A5J3</accession>
<gene>
    <name evidence="2" type="ORF">ABSH63_00690</name>
</gene>
<feature type="domain" description="PrcB C-terminal" evidence="1">
    <location>
        <begin position="84"/>
        <end position="139"/>
    </location>
</feature>
<dbReference type="PROSITE" id="PS51257">
    <property type="entry name" value="PROKAR_LIPOPROTEIN"/>
    <property type="match status" value="1"/>
</dbReference>
<reference evidence="2 3" key="1">
    <citation type="submission" date="2024-06" db="EMBL/GenBank/DDBJ databases">
        <authorList>
            <person name="Li Z."/>
            <person name="Jiang Y."/>
        </authorList>
    </citation>
    <scope>NUCLEOTIDE SEQUENCE [LARGE SCALE GENOMIC DNA]</scope>
    <source>
        <strain evidence="2 3">HSW-8</strain>
    </source>
</reference>
<proteinExistence type="predicted"/>
<protein>
    <submittedName>
        <fullName evidence="2">Protease complex subunit PrcB family protein</fullName>
    </submittedName>
</protein>
<keyword evidence="2" id="KW-0378">Hydrolase</keyword>
<keyword evidence="3" id="KW-1185">Reference proteome</keyword>
<dbReference type="Pfam" id="PF14343">
    <property type="entry name" value="PrcB_C"/>
    <property type="match status" value="1"/>
</dbReference>
<evidence type="ECO:0000259" key="1">
    <source>
        <dbReference type="Pfam" id="PF14343"/>
    </source>
</evidence>
<dbReference type="EMBL" id="JBEPIJ010000001">
    <property type="protein sequence ID" value="MES0872533.1"/>
    <property type="molecule type" value="Genomic_DNA"/>
</dbReference>
<dbReference type="GO" id="GO:0008233">
    <property type="term" value="F:peptidase activity"/>
    <property type="evidence" value="ECO:0007669"/>
    <property type="project" value="UniProtKB-KW"/>
</dbReference>
<organism evidence="2 3">
    <name type="scientific">Sinimarinibacterium thermocellulolyticum</name>
    <dbReference type="NCBI Taxonomy" id="3170016"/>
    <lineage>
        <taxon>Bacteria</taxon>
        <taxon>Pseudomonadati</taxon>
        <taxon>Pseudomonadota</taxon>
        <taxon>Gammaproteobacteria</taxon>
        <taxon>Nevskiales</taxon>
        <taxon>Nevskiaceae</taxon>
        <taxon>Sinimarinibacterium</taxon>
    </lineage>
</organism>
<dbReference type="Proteomes" id="UP001465331">
    <property type="component" value="Unassembled WGS sequence"/>
</dbReference>
<dbReference type="GO" id="GO:0006508">
    <property type="term" value="P:proteolysis"/>
    <property type="evidence" value="ECO:0007669"/>
    <property type="project" value="UniProtKB-KW"/>
</dbReference>
<dbReference type="RefSeq" id="WP_352886460.1">
    <property type="nucleotide sequence ID" value="NZ_JBEPIJ010000001.1"/>
</dbReference>
<evidence type="ECO:0000313" key="2">
    <source>
        <dbReference type="EMBL" id="MES0872533.1"/>
    </source>
</evidence>
<keyword evidence="2" id="KW-0645">Protease</keyword>
<name>A0ABV2A5J3_9GAMM</name>
<sequence>MSASRLKALTAGVVTLLLSACALRGWIGGGEAIRVTEAGRAQLCSAEDDTSRVHIFDSPAAVIDWQERTGIRLAEFKDLERGRYALIEMGQRHTGGYGLAVSREARIVGNTLRLVATFFSPKAGSMRTQMITSPCVLVHLTEGDYVGVEVYDQNGELRAASQGAR</sequence>
<evidence type="ECO:0000313" key="3">
    <source>
        <dbReference type="Proteomes" id="UP001465331"/>
    </source>
</evidence>
<dbReference type="InterPro" id="IPR025748">
    <property type="entry name" value="PrcB_C_dom"/>
</dbReference>